<dbReference type="InterPro" id="IPR035979">
    <property type="entry name" value="RBD_domain_sf"/>
</dbReference>
<name>A0ABP0E4E3_9PEZI</name>
<dbReference type="Gene3D" id="3.30.70.330">
    <property type="match status" value="1"/>
</dbReference>
<dbReference type="CDD" id="cd12411">
    <property type="entry name" value="RRM_ist3_like"/>
    <property type="match status" value="1"/>
</dbReference>
<reference evidence="5 6" key="1">
    <citation type="submission" date="2024-01" db="EMBL/GenBank/DDBJ databases">
        <authorList>
            <person name="Allen C."/>
            <person name="Tagirdzhanova G."/>
        </authorList>
    </citation>
    <scope>NUCLEOTIDE SEQUENCE [LARGE SCALE GENOMIC DNA]</scope>
    <source>
        <strain evidence="5 6">CBS 573.63</strain>
    </source>
</reference>
<dbReference type="SUPFAM" id="SSF54928">
    <property type="entry name" value="RNA-binding domain, RBD"/>
    <property type="match status" value="1"/>
</dbReference>
<feature type="compositionally biased region" description="Basic and acidic residues" evidence="3">
    <location>
        <begin position="176"/>
        <end position="186"/>
    </location>
</feature>
<evidence type="ECO:0000256" key="3">
    <source>
        <dbReference type="SAM" id="MobiDB-lite"/>
    </source>
</evidence>
<feature type="compositionally biased region" description="Basic and acidic residues" evidence="3">
    <location>
        <begin position="239"/>
        <end position="310"/>
    </location>
</feature>
<keyword evidence="1 2" id="KW-0694">RNA-binding</keyword>
<dbReference type="InterPro" id="IPR051847">
    <property type="entry name" value="RNA_proc/Spliceosome_comp"/>
</dbReference>
<organism evidence="5 6">
    <name type="scientific">Sporothrix epigloea</name>
    <dbReference type="NCBI Taxonomy" id="1892477"/>
    <lineage>
        <taxon>Eukaryota</taxon>
        <taxon>Fungi</taxon>
        <taxon>Dikarya</taxon>
        <taxon>Ascomycota</taxon>
        <taxon>Pezizomycotina</taxon>
        <taxon>Sordariomycetes</taxon>
        <taxon>Sordariomycetidae</taxon>
        <taxon>Ophiostomatales</taxon>
        <taxon>Ophiostomataceae</taxon>
        <taxon>Sporothrix</taxon>
    </lineage>
</organism>
<feature type="region of interest" description="Disordered" evidence="3">
    <location>
        <begin position="133"/>
        <end position="310"/>
    </location>
</feature>
<evidence type="ECO:0000256" key="2">
    <source>
        <dbReference type="PROSITE-ProRule" id="PRU00176"/>
    </source>
</evidence>
<dbReference type="Proteomes" id="UP001642501">
    <property type="component" value="Unassembled WGS sequence"/>
</dbReference>
<dbReference type="InterPro" id="IPR000504">
    <property type="entry name" value="RRM_dom"/>
</dbReference>
<evidence type="ECO:0000313" key="6">
    <source>
        <dbReference type="Proteomes" id="UP001642501"/>
    </source>
</evidence>
<dbReference type="PROSITE" id="PS50102">
    <property type="entry name" value="RRM"/>
    <property type="match status" value="1"/>
</dbReference>
<comment type="caution">
    <text evidence="5">The sequence shown here is derived from an EMBL/GenBank/DDBJ whole genome shotgun (WGS) entry which is preliminary data.</text>
</comment>
<evidence type="ECO:0000259" key="4">
    <source>
        <dbReference type="PROSITE" id="PS50102"/>
    </source>
</evidence>
<dbReference type="SMART" id="SM00360">
    <property type="entry name" value="RRM"/>
    <property type="match status" value="1"/>
</dbReference>
<feature type="compositionally biased region" description="Basic residues" evidence="3">
    <location>
        <begin position="222"/>
        <end position="238"/>
    </location>
</feature>
<accession>A0ABP0E4E3</accession>
<proteinExistence type="predicted"/>
<dbReference type="EMBL" id="CAWUOM010000160">
    <property type="protein sequence ID" value="CAK7274246.1"/>
    <property type="molecule type" value="Genomic_DNA"/>
</dbReference>
<evidence type="ECO:0000256" key="1">
    <source>
        <dbReference type="ARBA" id="ARBA00022884"/>
    </source>
</evidence>
<sequence length="310" mass="36412">MNKIRQIQELNKKELEQGISPNASWHTDYRDTAFVYFGGFPYDLSEGDVITIFSQYGEPVFLKLARDQETGKSKGFGWLKYEDQRSCDLAVDNLGGATIGGRLISVDHARYKARDDEDAEEFKVGWADIQKKNGAAAAAPGNSSDTDMGDATPSEDGLDARKKRPIQVSEHLPLLQEERELQKLMDEHDDEDPMKGFLVEEKKKELDEARRRRDNKSDSDKHRPHRSHRSHRPHRSRRLEHDDKDDERREHRHRRMEEERAHRREGGGRDRDQDRDRDRDRDRRRPIDDRKSSHRGRDMDRKDGHNNERR</sequence>
<feature type="compositionally biased region" description="Basic and acidic residues" evidence="3">
    <location>
        <begin position="198"/>
        <end position="221"/>
    </location>
</feature>
<dbReference type="InterPro" id="IPR045844">
    <property type="entry name" value="RRM_Ist3-like"/>
</dbReference>
<dbReference type="PANTHER" id="PTHR45880">
    <property type="entry name" value="RNA-BINDING MOTIF PROTEIN, X-LINKED 2"/>
    <property type="match status" value="1"/>
</dbReference>
<evidence type="ECO:0000313" key="5">
    <source>
        <dbReference type="EMBL" id="CAK7274246.1"/>
    </source>
</evidence>
<keyword evidence="6" id="KW-1185">Reference proteome</keyword>
<feature type="domain" description="RRM" evidence="4">
    <location>
        <begin position="33"/>
        <end position="111"/>
    </location>
</feature>
<gene>
    <name evidence="5" type="primary">cwf29</name>
    <name evidence="5" type="ORF">SEPCBS57363_006062</name>
</gene>
<dbReference type="Pfam" id="PF00076">
    <property type="entry name" value="RRM_1"/>
    <property type="match status" value="1"/>
</dbReference>
<protein>
    <submittedName>
        <fullName evidence="5">RNA-binding protein Cwf29</fullName>
    </submittedName>
</protein>
<dbReference type="InterPro" id="IPR012677">
    <property type="entry name" value="Nucleotide-bd_a/b_plait_sf"/>
</dbReference>
<dbReference type="PANTHER" id="PTHR45880:SF1">
    <property type="entry name" value="RNA-BINDING MOTIF PROTEIN, X-LINKED 2"/>
    <property type="match status" value="1"/>
</dbReference>